<dbReference type="Proteomes" id="UP000034603">
    <property type="component" value="Unassembled WGS sequence"/>
</dbReference>
<protein>
    <recommendedName>
        <fullName evidence="3">Cytochrome b5 heme-binding domain-containing protein</fullName>
    </recommendedName>
</protein>
<dbReference type="SUPFAM" id="SSF55856">
    <property type="entry name" value="Cytochrome b5-like heme/steroid binding domain"/>
    <property type="match status" value="1"/>
</dbReference>
<dbReference type="InterPro" id="IPR050577">
    <property type="entry name" value="MAPR/NEUFC/NENF-like"/>
</dbReference>
<feature type="transmembrane region" description="Helical" evidence="2">
    <location>
        <begin position="12"/>
        <end position="38"/>
    </location>
</feature>
<evidence type="ECO:0000313" key="4">
    <source>
        <dbReference type="EMBL" id="KKQ43725.1"/>
    </source>
</evidence>
<evidence type="ECO:0000259" key="3">
    <source>
        <dbReference type="SMART" id="SM01117"/>
    </source>
</evidence>
<dbReference type="GO" id="GO:0016020">
    <property type="term" value="C:membrane"/>
    <property type="evidence" value="ECO:0007669"/>
    <property type="project" value="TreeGrafter"/>
</dbReference>
<gene>
    <name evidence="4" type="ORF">US62_C0043G0008</name>
</gene>
<organism evidence="4 5">
    <name type="scientific">Candidatus Woesebacteria bacterium GW2011_GWA1_37_8</name>
    <dbReference type="NCBI Taxonomy" id="1618546"/>
    <lineage>
        <taxon>Bacteria</taxon>
        <taxon>Candidatus Woeseibacteriota</taxon>
    </lineage>
</organism>
<name>A0A0G0HYK8_9BACT</name>
<accession>A0A0G0HYK8</accession>
<comment type="caution">
    <text evidence="4">The sequence shown here is derived from an EMBL/GenBank/DDBJ whole genome shotgun (WGS) entry which is preliminary data.</text>
</comment>
<comment type="similarity">
    <text evidence="1">Belongs to the cytochrome b5 family. MAPR subfamily.</text>
</comment>
<dbReference type="SMART" id="SM01117">
    <property type="entry name" value="Cyt-b5"/>
    <property type="match status" value="1"/>
</dbReference>
<dbReference type="InterPro" id="IPR001199">
    <property type="entry name" value="Cyt_B5-like_heme/steroid-bd"/>
</dbReference>
<dbReference type="EMBL" id="LBTR01000043">
    <property type="protein sequence ID" value="KKQ43725.1"/>
    <property type="molecule type" value="Genomic_DNA"/>
</dbReference>
<keyword evidence="2" id="KW-0812">Transmembrane</keyword>
<dbReference type="PANTHER" id="PTHR10281:SF76">
    <property type="entry name" value="CALCUTTA CUP-RELATED"/>
    <property type="match status" value="1"/>
</dbReference>
<evidence type="ECO:0000313" key="5">
    <source>
        <dbReference type="Proteomes" id="UP000034603"/>
    </source>
</evidence>
<sequence length="129" mass="14393">MKHKKPPKNSKLVKLVTIISISSVVVVFLFSFAVKLYLFPKNKPANSSDWESRYFSGDELKKYNGTNPKLPIYMGYEGKVYDVSAGAGFYAAGKTYNYLTGRDATAELNEVGVGEIIIRKYPVIGKIKN</sequence>
<proteinExistence type="inferred from homology"/>
<evidence type="ECO:0000256" key="2">
    <source>
        <dbReference type="SAM" id="Phobius"/>
    </source>
</evidence>
<dbReference type="AlphaFoldDB" id="A0A0G0HYK8"/>
<feature type="domain" description="Cytochrome b5 heme-binding" evidence="3">
    <location>
        <begin position="55"/>
        <end position="128"/>
    </location>
</feature>
<dbReference type="InterPro" id="IPR036400">
    <property type="entry name" value="Cyt_B5-like_heme/steroid_sf"/>
</dbReference>
<keyword evidence="2" id="KW-1133">Transmembrane helix</keyword>
<dbReference type="Pfam" id="PF00173">
    <property type="entry name" value="Cyt-b5"/>
    <property type="match status" value="1"/>
</dbReference>
<reference evidence="4 5" key="1">
    <citation type="journal article" date="2015" name="Nature">
        <title>rRNA introns, odd ribosomes, and small enigmatic genomes across a large radiation of phyla.</title>
        <authorList>
            <person name="Brown C.T."/>
            <person name="Hug L.A."/>
            <person name="Thomas B.C."/>
            <person name="Sharon I."/>
            <person name="Castelle C.J."/>
            <person name="Singh A."/>
            <person name="Wilkins M.J."/>
            <person name="Williams K.H."/>
            <person name="Banfield J.F."/>
        </authorList>
    </citation>
    <scope>NUCLEOTIDE SEQUENCE [LARGE SCALE GENOMIC DNA]</scope>
</reference>
<evidence type="ECO:0000256" key="1">
    <source>
        <dbReference type="ARBA" id="ARBA00038357"/>
    </source>
</evidence>
<dbReference type="PANTHER" id="PTHR10281">
    <property type="entry name" value="MEMBRANE-ASSOCIATED PROGESTERONE RECEPTOR COMPONENT-RELATED"/>
    <property type="match status" value="1"/>
</dbReference>
<dbReference type="Gene3D" id="3.10.120.10">
    <property type="entry name" value="Cytochrome b5-like heme/steroid binding domain"/>
    <property type="match status" value="1"/>
</dbReference>
<dbReference type="GO" id="GO:0012505">
    <property type="term" value="C:endomembrane system"/>
    <property type="evidence" value="ECO:0007669"/>
    <property type="project" value="TreeGrafter"/>
</dbReference>
<keyword evidence="2" id="KW-0472">Membrane</keyword>